<dbReference type="InterPro" id="IPR000504">
    <property type="entry name" value="RRM_dom"/>
</dbReference>
<feature type="compositionally biased region" description="Basic and acidic residues" evidence="2">
    <location>
        <begin position="505"/>
        <end position="523"/>
    </location>
</feature>
<dbReference type="SUPFAM" id="SSF54928">
    <property type="entry name" value="RNA-binding domain, RBD"/>
    <property type="match status" value="1"/>
</dbReference>
<feature type="compositionally biased region" description="Polar residues" evidence="2">
    <location>
        <begin position="527"/>
        <end position="537"/>
    </location>
</feature>
<dbReference type="PROSITE" id="PS50102">
    <property type="entry name" value="RRM"/>
    <property type="match status" value="1"/>
</dbReference>
<evidence type="ECO:0000256" key="2">
    <source>
        <dbReference type="SAM" id="MobiDB-lite"/>
    </source>
</evidence>
<gene>
    <name evidence="4" type="ORF">RHGRI_032422</name>
</gene>
<dbReference type="GO" id="GO:0003723">
    <property type="term" value="F:RNA binding"/>
    <property type="evidence" value="ECO:0007669"/>
    <property type="project" value="UniProtKB-UniRule"/>
</dbReference>
<evidence type="ECO:0000313" key="5">
    <source>
        <dbReference type="Proteomes" id="UP000823749"/>
    </source>
</evidence>
<dbReference type="Proteomes" id="UP000823749">
    <property type="component" value="Chromosome 11"/>
</dbReference>
<evidence type="ECO:0000256" key="1">
    <source>
        <dbReference type="PROSITE-ProRule" id="PRU00176"/>
    </source>
</evidence>
<name>A0AAV6IBR5_9ERIC</name>
<reference evidence="4" key="1">
    <citation type="submission" date="2020-08" db="EMBL/GenBank/DDBJ databases">
        <title>Plant Genome Project.</title>
        <authorList>
            <person name="Zhang R.-G."/>
        </authorList>
    </citation>
    <scope>NUCLEOTIDE SEQUENCE</scope>
    <source>
        <strain evidence="4">WSP0</strain>
        <tissue evidence="4">Leaf</tissue>
    </source>
</reference>
<keyword evidence="1" id="KW-0694">RNA-binding</keyword>
<dbReference type="Gene3D" id="3.30.70.330">
    <property type="match status" value="1"/>
</dbReference>
<evidence type="ECO:0000313" key="4">
    <source>
        <dbReference type="EMBL" id="KAG5526136.1"/>
    </source>
</evidence>
<dbReference type="AlphaFoldDB" id="A0AAV6IBR5"/>
<accession>A0AAV6IBR5</accession>
<feature type="region of interest" description="Disordered" evidence="2">
    <location>
        <begin position="382"/>
        <end position="420"/>
    </location>
</feature>
<organism evidence="4 5">
    <name type="scientific">Rhododendron griersonianum</name>
    <dbReference type="NCBI Taxonomy" id="479676"/>
    <lineage>
        <taxon>Eukaryota</taxon>
        <taxon>Viridiplantae</taxon>
        <taxon>Streptophyta</taxon>
        <taxon>Embryophyta</taxon>
        <taxon>Tracheophyta</taxon>
        <taxon>Spermatophyta</taxon>
        <taxon>Magnoliopsida</taxon>
        <taxon>eudicotyledons</taxon>
        <taxon>Gunneridae</taxon>
        <taxon>Pentapetalae</taxon>
        <taxon>asterids</taxon>
        <taxon>Ericales</taxon>
        <taxon>Ericaceae</taxon>
        <taxon>Ericoideae</taxon>
        <taxon>Rhodoreae</taxon>
        <taxon>Rhododendron</taxon>
    </lineage>
</organism>
<keyword evidence="5" id="KW-1185">Reference proteome</keyword>
<feature type="region of interest" description="Disordered" evidence="2">
    <location>
        <begin position="1"/>
        <end position="21"/>
    </location>
</feature>
<dbReference type="InterPro" id="IPR035979">
    <property type="entry name" value="RBD_domain_sf"/>
</dbReference>
<dbReference type="InterPro" id="IPR012677">
    <property type="entry name" value="Nucleotide-bd_a/b_plait_sf"/>
</dbReference>
<dbReference type="Pfam" id="PF00076">
    <property type="entry name" value="RRM_1"/>
    <property type="match status" value="1"/>
</dbReference>
<comment type="caution">
    <text evidence="4">The sequence shown here is derived from an EMBL/GenBank/DDBJ whole genome shotgun (WGS) entry which is preliminary data.</text>
</comment>
<dbReference type="PANTHER" id="PTHR34427:SF5">
    <property type="entry name" value="DUF4283 DOMAIN-CONTAINING PROTEIN"/>
    <property type="match status" value="1"/>
</dbReference>
<protein>
    <recommendedName>
        <fullName evidence="3">RRM domain-containing protein</fullName>
    </recommendedName>
</protein>
<dbReference type="EMBL" id="JACTNZ010000011">
    <property type="protein sequence ID" value="KAG5526136.1"/>
    <property type="molecule type" value="Genomic_DNA"/>
</dbReference>
<proteinExistence type="predicted"/>
<dbReference type="CDD" id="cd00590">
    <property type="entry name" value="RRM_SF"/>
    <property type="match status" value="1"/>
</dbReference>
<feature type="compositionally biased region" description="Basic and acidic residues" evidence="2">
    <location>
        <begin position="1"/>
        <end position="15"/>
    </location>
</feature>
<sequence>MERTRERKRVSESSREAGVANNDGGWTPVIWRHRNFSTTKEGTKGIVTLFVDNIPDHNDQIWLQRTFNKFGVVKDAFIPKKRSQRTGRKFGFVRYDCPVSVDVATSRMNGVWVGNERLFVKVAFFGYSENKPKREEPRVQTGQKLKERTRDQELRAKDKGLVTGRVQQIGALRSRDCTFIQALKGEASTRNMDQRIKLHIEACGNGWLFRSVVAVMNRVVSMSTLKVSFSKETDEVVQFRSLGGREVLVTFQSQDRRDTLTRHPWMKFWFASVKRWEGEPASLERFIWLRCRGVPLNGWNAKTFKQIGEIWGCFVKLDKVTLRDESFANGKVLIASKETQTIDQWIQLQVEGVVYEVHVSEESSFASPDGVEDFESSVIPCQENLRRDPSMEPGSNAGEGEEDDVDRQKGSATNRNEVAGAGWDSLAGGAAVHGKDKVGADYRDYKHVRADKQLMLQKTGSADMLGDYESQVDDSVGDSVDILNGIEELGPLVQKVAQKGTLCPSDHDGPDELPRKPNKDGAEAQRSYVSDSLSSPEPGQHDDIESFQSGDDAQLVRVSQIPSISLMVDLNNADCRRRRRRQISNLLSLRDAADRDPMPVENVSSSTNDYIQSDSAVYTEVRATMAIGGELGINFLPKDDAILNTMIELEAREYSLALEREAEG</sequence>
<dbReference type="SMART" id="SM00360">
    <property type="entry name" value="RRM"/>
    <property type="match status" value="1"/>
</dbReference>
<feature type="region of interest" description="Disordered" evidence="2">
    <location>
        <begin position="500"/>
        <end position="546"/>
    </location>
</feature>
<dbReference type="PANTHER" id="PTHR34427">
    <property type="entry name" value="DUF4283 DOMAIN PROTEIN"/>
    <property type="match status" value="1"/>
</dbReference>
<feature type="domain" description="RRM" evidence="3">
    <location>
        <begin position="47"/>
        <end position="125"/>
    </location>
</feature>
<evidence type="ECO:0000259" key="3">
    <source>
        <dbReference type="PROSITE" id="PS50102"/>
    </source>
</evidence>